<feature type="transmembrane region" description="Helical" evidence="1">
    <location>
        <begin position="80"/>
        <end position="98"/>
    </location>
</feature>
<dbReference type="Pfam" id="PF03729">
    <property type="entry name" value="DUF308"/>
    <property type="match status" value="1"/>
</dbReference>
<accession>A0A7H4M7V5</accession>
<evidence type="ECO:0000313" key="2">
    <source>
        <dbReference type="EMBL" id="STS86405.1"/>
    </source>
</evidence>
<gene>
    <name evidence="2" type="primary">hdeD</name>
    <name evidence="2" type="ORF">NCTC9177_00159</name>
</gene>
<name>A0A7H4M7V5_KLEVA</name>
<dbReference type="AlphaFoldDB" id="A0A7H4M7V5"/>
<keyword evidence="1" id="KW-0472">Membrane</keyword>
<sequence length="127" mass="14997">MFMFSHYTLNAFSPRIFLRYKRHAGMMAALLFICGACCLAWPLVAGWYLAVVTGMLLMICGFYSLYSLIVFRQQHWKSRLVALIFAIAWIVLGLSFVVNPLQRYEQSGHFIWLFICSRRYFPHRQRM</sequence>
<evidence type="ECO:0000256" key="1">
    <source>
        <dbReference type="SAM" id="Phobius"/>
    </source>
</evidence>
<protein>
    <submittedName>
        <fullName evidence="2">Acid-resistance membrane protein</fullName>
    </submittedName>
</protein>
<reference evidence="2 3" key="1">
    <citation type="submission" date="2018-06" db="EMBL/GenBank/DDBJ databases">
        <authorList>
            <consortium name="Pathogen Informatics"/>
            <person name="Doyle S."/>
        </authorList>
    </citation>
    <scope>NUCLEOTIDE SEQUENCE [LARGE SCALE GENOMIC DNA]</scope>
    <source>
        <strain evidence="2 3">NCTC9177</strain>
    </source>
</reference>
<feature type="transmembrane region" description="Helical" evidence="1">
    <location>
        <begin position="50"/>
        <end position="71"/>
    </location>
</feature>
<keyword evidence="1" id="KW-1133">Transmembrane helix</keyword>
<dbReference type="Proteomes" id="UP000254545">
    <property type="component" value="Unassembled WGS sequence"/>
</dbReference>
<dbReference type="EMBL" id="UGKR01000003">
    <property type="protein sequence ID" value="STS86405.1"/>
    <property type="molecule type" value="Genomic_DNA"/>
</dbReference>
<evidence type="ECO:0000313" key="3">
    <source>
        <dbReference type="Proteomes" id="UP000254545"/>
    </source>
</evidence>
<keyword evidence="1" id="KW-0812">Transmembrane</keyword>
<organism evidence="2 3">
    <name type="scientific">Klebsiella variicola</name>
    <dbReference type="NCBI Taxonomy" id="244366"/>
    <lineage>
        <taxon>Bacteria</taxon>
        <taxon>Pseudomonadati</taxon>
        <taxon>Pseudomonadota</taxon>
        <taxon>Gammaproteobacteria</taxon>
        <taxon>Enterobacterales</taxon>
        <taxon>Enterobacteriaceae</taxon>
        <taxon>Klebsiella/Raoultella group</taxon>
        <taxon>Klebsiella</taxon>
        <taxon>Klebsiella pneumoniae complex</taxon>
    </lineage>
</organism>
<dbReference type="InterPro" id="IPR005325">
    <property type="entry name" value="DUF308_memb"/>
</dbReference>
<comment type="caution">
    <text evidence="2">The sequence shown here is derived from an EMBL/GenBank/DDBJ whole genome shotgun (WGS) entry which is preliminary data.</text>
</comment>
<proteinExistence type="predicted"/>